<organism evidence="2 3">
    <name type="scientific">Cryptococcus decagattii</name>
    <dbReference type="NCBI Taxonomy" id="1859122"/>
    <lineage>
        <taxon>Eukaryota</taxon>
        <taxon>Fungi</taxon>
        <taxon>Dikarya</taxon>
        <taxon>Basidiomycota</taxon>
        <taxon>Agaricomycotina</taxon>
        <taxon>Tremellomycetes</taxon>
        <taxon>Tremellales</taxon>
        <taxon>Cryptococcaceae</taxon>
        <taxon>Cryptococcus</taxon>
        <taxon>Cryptococcus gattii species complex</taxon>
    </lineage>
</organism>
<evidence type="ECO:0000313" key="2">
    <source>
        <dbReference type="EMBL" id="WVO20793.1"/>
    </source>
</evidence>
<name>A0ABZ2AUD2_9TREE</name>
<keyword evidence="3" id="KW-1185">Reference proteome</keyword>
<gene>
    <name evidence="2" type="ORF">IAS62_002093</name>
</gene>
<feature type="compositionally biased region" description="Polar residues" evidence="1">
    <location>
        <begin position="81"/>
        <end position="92"/>
    </location>
</feature>
<feature type="region of interest" description="Disordered" evidence="1">
    <location>
        <begin position="71"/>
        <end position="94"/>
    </location>
</feature>
<feature type="region of interest" description="Disordered" evidence="1">
    <location>
        <begin position="183"/>
        <end position="224"/>
    </location>
</feature>
<evidence type="ECO:0000313" key="3">
    <source>
        <dbReference type="Proteomes" id="UP001432216"/>
    </source>
</evidence>
<dbReference type="GeneID" id="89988867"/>
<accession>A0ABZ2AUD2</accession>
<evidence type="ECO:0000256" key="1">
    <source>
        <dbReference type="SAM" id="MobiDB-lite"/>
    </source>
</evidence>
<reference evidence="2 3" key="1">
    <citation type="submission" date="2024-01" db="EMBL/GenBank/DDBJ databases">
        <title>Comparative genomics of Cryptococcus and Kwoniella reveals pathogenesis evolution and contrasting modes of karyotype evolution via chromosome fusion or intercentromeric recombination.</title>
        <authorList>
            <person name="Coelho M.A."/>
            <person name="David-Palma M."/>
            <person name="Shea T."/>
            <person name="Bowers K."/>
            <person name="McGinley-Smith S."/>
            <person name="Mohammad A.W."/>
            <person name="Gnirke A."/>
            <person name="Yurkov A.M."/>
            <person name="Nowrousian M."/>
            <person name="Sun S."/>
            <person name="Cuomo C.A."/>
            <person name="Heitman J."/>
        </authorList>
    </citation>
    <scope>NUCLEOTIDE SEQUENCE [LARGE SCALE GENOMIC DNA]</scope>
    <source>
        <strain evidence="2 3">7685027</strain>
    </source>
</reference>
<dbReference type="RefSeq" id="XP_064720032.1">
    <property type="nucleotide sequence ID" value="XM_064863960.1"/>
</dbReference>
<proteinExistence type="predicted"/>
<dbReference type="EMBL" id="CP143808">
    <property type="protein sequence ID" value="WVO20793.1"/>
    <property type="molecule type" value="Genomic_DNA"/>
</dbReference>
<feature type="compositionally biased region" description="Basic and acidic residues" evidence="1">
    <location>
        <begin position="186"/>
        <end position="221"/>
    </location>
</feature>
<protein>
    <submittedName>
        <fullName evidence="2">Uncharacterized protein</fullName>
    </submittedName>
</protein>
<sequence length="341" mass="39597">MKRLTGEWERELQKEIEKERKRAIKKTVPKTREGLLLDLWNELAEANNHELSANEFWDRYDWNHSEARKHLRSDVKRPETSPGQDSETSSPVRTIAKKPGIKWTREGVEDILSTVGIQCAYNTEVTPSRHWSEPAAAFLLFTHGFFLLRLDFAITWKPEDQIKKGFQGLITNSNDRVFGEMVKAQQAEDRKRKEKEYKGRKEGERKRKEKEELQEQQKTDADETPVVPTRNAKVLVGEAIVSICVAEPTTSDKAIIATPNITPSDVNCKNKKSQAEQQVVHHDIKHDVEAELVPRPKAADYPGGWKERDWEVFVDGRKVEHWDIQQENIEKQEIDVHDWYL</sequence>
<dbReference type="Proteomes" id="UP001432216">
    <property type="component" value="Chromosome 3"/>
</dbReference>